<proteinExistence type="predicted"/>
<sequence>MSTYSKEITSGIKQYLENKNFKFNFEEEENYAAINFKSKLNQSKIDYYSYRAFIRRNYADLIVEMLPEVEEEKRAAVSEYIHRVNKDMNYGNFEFNPSDGQVRFKNSMCCIGMEPTKGMLEDLFQIAIETMFRYEESLLKLLAGELSVVEAVREGENRIL</sequence>
<evidence type="ECO:0000313" key="1">
    <source>
        <dbReference type="EMBL" id="BCJ99091.1"/>
    </source>
</evidence>
<protein>
    <submittedName>
        <fullName evidence="1">Uncharacterized protein</fullName>
    </submittedName>
</protein>
<evidence type="ECO:0000313" key="2">
    <source>
        <dbReference type="Proteomes" id="UP000515703"/>
    </source>
</evidence>
<dbReference type="Proteomes" id="UP000515703">
    <property type="component" value="Chromosome"/>
</dbReference>
<reference evidence="1 2" key="2">
    <citation type="submission" date="2020-08" db="EMBL/GenBank/DDBJ databases">
        <authorList>
            <person name="Ueki A."/>
            <person name="Tonouchi A."/>
        </authorList>
    </citation>
    <scope>NUCLEOTIDE SEQUENCE [LARGE SCALE GENOMIC DNA]</scope>
    <source>
        <strain evidence="1 2">CTTW</strain>
    </source>
</reference>
<name>A0A7I8DP96_9FIRM</name>
<dbReference type="RefSeq" id="WP_185259369.1">
    <property type="nucleotide sequence ID" value="NZ_AP023368.1"/>
</dbReference>
<dbReference type="EMBL" id="AP023368">
    <property type="protein sequence ID" value="BCJ99091.1"/>
    <property type="molecule type" value="Genomic_DNA"/>
</dbReference>
<accession>A0A7I8DP96</accession>
<gene>
    <name evidence="1" type="ORF">bsdcttw_21320</name>
</gene>
<dbReference type="AlphaFoldDB" id="A0A7I8DP96"/>
<reference evidence="1 2" key="1">
    <citation type="submission" date="2020-08" db="EMBL/GenBank/DDBJ databases">
        <title>Draft genome sequencing of an Anaerocolumna strain isolated from anoxic soil subjected to BSD treatment.</title>
        <authorList>
            <person name="Uek A."/>
            <person name="Tonouchi A."/>
        </authorList>
    </citation>
    <scope>NUCLEOTIDE SEQUENCE [LARGE SCALE GENOMIC DNA]</scope>
    <source>
        <strain evidence="1 2">CTTW</strain>
    </source>
</reference>
<keyword evidence="2" id="KW-1185">Reference proteome</keyword>
<dbReference type="KEGG" id="acht:bsdcttw_21320"/>
<organism evidence="1 2">
    <name type="scientific">Anaerocolumna chitinilytica</name>
    <dbReference type="NCBI Taxonomy" id="1727145"/>
    <lineage>
        <taxon>Bacteria</taxon>
        <taxon>Bacillati</taxon>
        <taxon>Bacillota</taxon>
        <taxon>Clostridia</taxon>
        <taxon>Lachnospirales</taxon>
        <taxon>Lachnospiraceae</taxon>
        <taxon>Anaerocolumna</taxon>
    </lineage>
</organism>